<protein>
    <submittedName>
        <fullName evidence="1">Uncharacterized protein</fullName>
    </submittedName>
</protein>
<accession>A0ABY4WHR6</accession>
<keyword evidence="2" id="KW-1185">Reference proteome</keyword>
<gene>
    <name evidence="1" type="ORF">NDK47_26870</name>
</gene>
<sequence>MVPQGVSKIPETAMEFAQFLPGIFSGMDYNDEYKEELEKQLRKFPNIENPNEEIIHLYYLAL</sequence>
<evidence type="ECO:0000313" key="2">
    <source>
        <dbReference type="Proteomes" id="UP001056500"/>
    </source>
</evidence>
<reference evidence="1" key="1">
    <citation type="submission" date="2022-06" db="EMBL/GenBank/DDBJ databases">
        <title>Genome sequencing of Brevibacillus sp. BB3-R1.</title>
        <authorList>
            <person name="Heo J."/>
            <person name="Lee D."/>
            <person name="Won M."/>
            <person name="Han B.-H."/>
            <person name="Hong S.-B."/>
            <person name="Kwon S.-W."/>
        </authorList>
    </citation>
    <scope>NUCLEOTIDE SEQUENCE</scope>
    <source>
        <strain evidence="1">BB3-R1</strain>
    </source>
</reference>
<dbReference type="RefSeq" id="WP_251872770.1">
    <property type="nucleotide sequence ID" value="NZ_CP098755.1"/>
</dbReference>
<proteinExistence type="predicted"/>
<dbReference type="Proteomes" id="UP001056500">
    <property type="component" value="Chromosome"/>
</dbReference>
<organism evidence="1 2">
    <name type="scientific">Brevibacillus ruminantium</name>
    <dbReference type="NCBI Taxonomy" id="2950604"/>
    <lineage>
        <taxon>Bacteria</taxon>
        <taxon>Bacillati</taxon>
        <taxon>Bacillota</taxon>
        <taxon>Bacilli</taxon>
        <taxon>Bacillales</taxon>
        <taxon>Paenibacillaceae</taxon>
        <taxon>Brevibacillus</taxon>
    </lineage>
</organism>
<evidence type="ECO:0000313" key="1">
    <source>
        <dbReference type="EMBL" id="USG65678.1"/>
    </source>
</evidence>
<name>A0ABY4WHR6_9BACL</name>
<dbReference type="EMBL" id="CP098755">
    <property type="protein sequence ID" value="USG65678.1"/>
    <property type="molecule type" value="Genomic_DNA"/>
</dbReference>